<sequence length="198" mass="22974">MKISDRGDLHLRLLHIIHQFGWVTRRQLVSCVPYLTINILRMELDKFQAYLQVVRRGNQYLYSLNQKGSQLVGVPYVPIPADVSELDAIILHHDIWEWCGCPDWQKQTPLPAEIHADTVVPYAYWYAAQQLHLVEVDAGDNAAQILPRLQTYLGLVQRALPENPPPHVYYVVKDLARGRWMKEVLGEETPWFQIVLLK</sequence>
<evidence type="ECO:0000313" key="1">
    <source>
        <dbReference type="EMBL" id="PGH79635.1"/>
    </source>
</evidence>
<gene>
    <name evidence="1" type="ORF">CN899_25435</name>
</gene>
<name>A0A9X7GGV8_BACTU</name>
<comment type="caution">
    <text evidence="1">The sequence shown here is derived from an EMBL/GenBank/DDBJ whole genome shotgun (WGS) entry which is preliminary data.</text>
</comment>
<accession>A0A9X7GGV8</accession>
<dbReference type="Proteomes" id="UP000222944">
    <property type="component" value="Unassembled WGS sequence"/>
</dbReference>
<dbReference type="RefSeq" id="WP_098866831.1">
    <property type="nucleotide sequence ID" value="NZ_NUFN01000037.1"/>
</dbReference>
<dbReference type="EMBL" id="NUFN01000037">
    <property type="protein sequence ID" value="PGH79635.1"/>
    <property type="molecule type" value="Genomic_DNA"/>
</dbReference>
<organism evidence="1 2">
    <name type="scientific">Bacillus thuringiensis</name>
    <dbReference type="NCBI Taxonomy" id="1428"/>
    <lineage>
        <taxon>Bacteria</taxon>
        <taxon>Bacillati</taxon>
        <taxon>Bacillota</taxon>
        <taxon>Bacilli</taxon>
        <taxon>Bacillales</taxon>
        <taxon>Bacillaceae</taxon>
        <taxon>Bacillus</taxon>
        <taxon>Bacillus cereus group</taxon>
    </lineage>
</organism>
<reference evidence="1 2" key="1">
    <citation type="submission" date="2017-09" db="EMBL/GenBank/DDBJ databases">
        <title>Large-scale bioinformatics analysis of Bacillus genomes uncovers conserved roles of natural products in bacterial physiology.</title>
        <authorList>
            <consortium name="Agbiome Team Llc"/>
            <person name="Bleich R.M."/>
            <person name="Grubbs K.J."/>
            <person name="Santa Maria K.C."/>
            <person name="Allen S.E."/>
            <person name="Farag S."/>
            <person name="Shank E.A."/>
            <person name="Bowers A."/>
        </authorList>
    </citation>
    <scope>NUCLEOTIDE SEQUENCE [LARGE SCALE GENOMIC DNA]</scope>
    <source>
        <strain evidence="1 2">AFS058004</strain>
    </source>
</reference>
<proteinExistence type="predicted"/>
<dbReference type="AlphaFoldDB" id="A0A9X7GGV8"/>
<evidence type="ECO:0000313" key="2">
    <source>
        <dbReference type="Proteomes" id="UP000222944"/>
    </source>
</evidence>
<protein>
    <submittedName>
        <fullName evidence="1">Uncharacterized protein</fullName>
    </submittedName>
</protein>